<evidence type="ECO:0000313" key="4">
    <source>
        <dbReference type="Proteomes" id="UP001295684"/>
    </source>
</evidence>
<dbReference type="AlphaFoldDB" id="A0AAD2DA96"/>
<dbReference type="Proteomes" id="UP001295684">
    <property type="component" value="Unassembled WGS sequence"/>
</dbReference>
<evidence type="ECO:0000256" key="1">
    <source>
        <dbReference type="SAM" id="Coils"/>
    </source>
</evidence>
<organism evidence="3 4">
    <name type="scientific">Euplotes crassus</name>
    <dbReference type="NCBI Taxonomy" id="5936"/>
    <lineage>
        <taxon>Eukaryota</taxon>
        <taxon>Sar</taxon>
        <taxon>Alveolata</taxon>
        <taxon>Ciliophora</taxon>
        <taxon>Intramacronucleata</taxon>
        <taxon>Spirotrichea</taxon>
        <taxon>Hypotrichia</taxon>
        <taxon>Euplotida</taxon>
        <taxon>Euplotidae</taxon>
        <taxon>Moneuplotes</taxon>
    </lineage>
</organism>
<evidence type="ECO:0000313" key="3">
    <source>
        <dbReference type="EMBL" id="CAI2385236.1"/>
    </source>
</evidence>
<feature type="compositionally biased region" description="Basic and acidic residues" evidence="2">
    <location>
        <begin position="178"/>
        <end position="196"/>
    </location>
</feature>
<feature type="region of interest" description="Disordered" evidence="2">
    <location>
        <begin position="156"/>
        <end position="220"/>
    </location>
</feature>
<gene>
    <name evidence="3" type="ORF">ECRASSUSDP1_LOCUS26785</name>
</gene>
<name>A0AAD2DA96_EUPCR</name>
<keyword evidence="1" id="KW-0175">Coiled coil</keyword>
<reference evidence="3" key="1">
    <citation type="submission" date="2023-07" db="EMBL/GenBank/DDBJ databases">
        <authorList>
            <consortium name="AG Swart"/>
            <person name="Singh M."/>
            <person name="Singh A."/>
            <person name="Seah K."/>
            <person name="Emmerich C."/>
        </authorList>
    </citation>
    <scope>NUCLEOTIDE SEQUENCE</scope>
    <source>
        <strain evidence="3">DP1</strain>
    </source>
</reference>
<feature type="coiled-coil region" evidence="1">
    <location>
        <begin position="15"/>
        <end position="42"/>
    </location>
</feature>
<accession>A0AAD2DA96</accession>
<feature type="compositionally biased region" description="Polar residues" evidence="2">
    <location>
        <begin position="500"/>
        <end position="520"/>
    </location>
</feature>
<feature type="compositionally biased region" description="Basic and acidic residues" evidence="2">
    <location>
        <begin position="157"/>
        <end position="168"/>
    </location>
</feature>
<protein>
    <recommendedName>
        <fullName evidence="5">EF-hand domain-containing protein</fullName>
    </recommendedName>
</protein>
<proteinExistence type="predicted"/>
<sequence>MIMKSSIVNTLKSKVREKDELIRTLKSDIEKSQKDIKKTNIDELMITVNVLTDECSRLRDLLKKSLQKEDSFKTLEQENYQLVEAFHSKEHEVENLMKNIYELNLNIEKQDNTISNLNKVKKLIKDKDRAIMKLKKEIKVKEQTSKTEVAQLKAQLKAKEKVNQKSETELGNQKKRIRDLENQIKELERYKNDKINKSTPESNISHPHEENSKANEDLEISVSPIKDQKKIIDTGSSYPHGGSFHSVPKTRSDRESMDQSKTLTLPPAAKPFSEISAALLQFRCVLRISNVGIKEFLDLIVFKDGSQSLNFSKFKILVQEVMKNYTQDFACFCFNGQPIISREELERKLSSDKVFFELEDYLEEKLDYEFSICKMALKESFDVEDINSLGYISVKQYEEVLENLDIQLEPDLFEFSVLLMFDKHLSVDMLDYPKLFEEESQIVEDNTRELSSIREDSKEENFISKKGTNLTKKTKTTSNQKIASVDLKTPDLQFEEDESVSNVNGEIISRDSNNSQTGRIRNQDHSQDSEADIDFPLEIESLTEQQILDIAEQVFEKTFCSKIGKFTLDDLYADKLEECEYNGEIIKILSPENFIGSFQALGITHLEELEIECLLKVLVKPEIDHKILYEDLVMILENFGVS</sequence>
<evidence type="ECO:0008006" key="5">
    <source>
        <dbReference type="Google" id="ProtNLM"/>
    </source>
</evidence>
<evidence type="ECO:0000256" key="2">
    <source>
        <dbReference type="SAM" id="MobiDB-lite"/>
    </source>
</evidence>
<keyword evidence="4" id="KW-1185">Reference proteome</keyword>
<comment type="caution">
    <text evidence="3">The sequence shown here is derived from an EMBL/GenBank/DDBJ whole genome shotgun (WGS) entry which is preliminary data.</text>
</comment>
<dbReference type="EMBL" id="CAMPGE010027620">
    <property type="protein sequence ID" value="CAI2385236.1"/>
    <property type="molecule type" value="Genomic_DNA"/>
</dbReference>
<feature type="region of interest" description="Disordered" evidence="2">
    <location>
        <begin position="496"/>
        <end position="530"/>
    </location>
</feature>
<feature type="region of interest" description="Disordered" evidence="2">
    <location>
        <begin position="232"/>
        <end position="261"/>
    </location>
</feature>
<feature type="compositionally biased region" description="Basic and acidic residues" evidence="2">
    <location>
        <begin position="206"/>
        <end position="216"/>
    </location>
</feature>